<dbReference type="KEGG" id="mcub:MCBB_0795"/>
<dbReference type="Pfam" id="PF00149">
    <property type="entry name" value="Metallophos"/>
    <property type="match status" value="1"/>
</dbReference>
<dbReference type="AlphaFoldDB" id="A0A1D3L160"/>
<evidence type="ECO:0000313" key="2">
    <source>
        <dbReference type="EMBL" id="SCG85361.1"/>
    </source>
</evidence>
<proteinExistence type="predicted"/>
<keyword evidence="3" id="KW-1185">Reference proteome</keyword>
<dbReference type="PANTHER" id="PTHR11668:SF496">
    <property type="entry name" value="SERINE_THREONINE-PROTEIN PHOSPHATASE"/>
    <property type="match status" value="1"/>
</dbReference>
<evidence type="ECO:0000313" key="3">
    <source>
        <dbReference type="Proteomes" id="UP000094707"/>
    </source>
</evidence>
<dbReference type="STRING" id="118062.MCBB_0795"/>
<name>A0A1D3L160_9EURY</name>
<accession>A0A1D3L160</accession>
<dbReference type="InterPro" id="IPR004843">
    <property type="entry name" value="Calcineurin-like_PHP"/>
</dbReference>
<dbReference type="EMBL" id="LT607756">
    <property type="protein sequence ID" value="SCG85361.1"/>
    <property type="molecule type" value="Genomic_DNA"/>
</dbReference>
<dbReference type="GeneID" id="30411646"/>
<evidence type="ECO:0000259" key="1">
    <source>
        <dbReference type="Pfam" id="PF00149"/>
    </source>
</evidence>
<dbReference type="GO" id="GO:0016787">
    <property type="term" value="F:hydrolase activity"/>
    <property type="evidence" value="ECO:0007669"/>
    <property type="project" value="InterPro"/>
</dbReference>
<dbReference type="InterPro" id="IPR029052">
    <property type="entry name" value="Metallo-depent_PP-like"/>
</dbReference>
<feature type="domain" description="Calcineurin-like phosphoesterase" evidence="1">
    <location>
        <begin position="16"/>
        <end position="211"/>
    </location>
</feature>
<sequence>MGLYNGKLIELPKKGRALIVTDLHGNLDDFIRFIQIWKDFKDDNDYFIITGDLIHAMGVEDDRSLELLDYVKSHCETFRRFHLLLGNHEWATISDVSIYKGGVNQTLSFEVLLKEKFKAGWRKKLDEYAEFLEKLPVAVKTRNKVFISHAGPPKDVKSVKDLVNIAEGGYLGNTNLFQILWNRYGDYSKKDLDCFLKVVNCNAMIVGHTPVDGIKLIGKKQLIVSSSYSRGKKAYVELDLTEKIKNARDLLKMVRYIGE</sequence>
<organism evidence="2 3">
    <name type="scientific">Methanobacterium congolense</name>
    <dbReference type="NCBI Taxonomy" id="118062"/>
    <lineage>
        <taxon>Archaea</taxon>
        <taxon>Methanobacteriati</taxon>
        <taxon>Methanobacteriota</taxon>
        <taxon>Methanomada group</taxon>
        <taxon>Methanobacteria</taxon>
        <taxon>Methanobacteriales</taxon>
        <taxon>Methanobacteriaceae</taxon>
        <taxon>Methanobacterium</taxon>
    </lineage>
</organism>
<dbReference type="InterPro" id="IPR050341">
    <property type="entry name" value="PP1_catalytic_subunit"/>
</dbReference>
<dbReference type="PANTHER" id="PTHR11668">
    <property type="entry name" value="SERINE/THREONINE PROTEIN PHOSPHATASE"/>
    <property type="match status" value="1"/>
</dbReference>
<gene>
    <name evidence="2" type="ORF">MCBB_0795</name>
</gene>
<dbReference type="RefSeq" id="WP_071907977.1">
    <property type="nucleotide sequence ID" value="NZ_LT607756.1"/>
</dbReference>
<dbReference type="Gene3D" id="3.60.21.10">
    <property type="match status" value="1"/>
</dbReference>
<dbReference type="Proteomes" id="UP000094707">
    <property type="component" value="Chromosome I"/>
</dbReference>
<dbReference type="OrthoDB" id="70630at2157"/>
<protein>
    <submittedName>
        <fullName evidence="2">Metallophosphoesterase</fullName>
    </submittedName>
</protein>
<reference evidence="2 3" key="1">
    <citation type="submission" date="2016-08" db="EMBL/GenBank/DDBJ databases">
        <authorList>
            <person name="Seilhamer J.J."/>
        </authorList>
    </citation>
    <scope>NUCLEOTIDE SEQUENCE [LARGE SCALE GENOMIC DNA]</scope>
    <source>
        <strain evidence="2">Buetzberg</strain>
    </source>
</reference>
<dbReference type="SUPFAM" id="SSF56300">
    <property type="entry name" value="Metallo-dependent phosphatases"/>
    <property type="match status" value="1"/>
</dbReference>